<dbReference type="PROSITE" id="PS00243">
    <property type="entry name" value="I_EGF_1"/>
    <property type="match status" value="2"/>
</dbReference>
<keyword evidence="11" id="KW-1133">Transmembrane helix</keyword>
<dbReference type="InterPro" id="IPR013111">
    <property type="entry name" value="EGF_extracell"/>
</dbReference>
<protein>
    <recommendedName>
        <fullName evidence="16">Integrin beta</fullName>
    </recommendedName>
</protein>
<dbReference type="Gene3D" id="3.30.1680.10">
    <property type="entry name" value="ligand-binding face of the semaphorins, domain 2"/>
    <property type="match status" value="1"/>
</dbReference>
<keyword evidence="5 16" id="KW-0812">Transmembrane</keyword>
<evidence type="ECO:0000256" key="9">
    <source>
        <dbReference type="ARBA" id="ARBA00022837"/>
    </source>
</evidence>
<sequence length="617" mass="67515">MRRSIIGFFILVALPTGVTSVCSGSTCEECIFSDPSCGWCSQKDFTSERCQPYSSLQNAGCVRGNIAYPASTFSKIQDEEVRDSSLSDQAIQVQPQFIRITTRPRKKETFTLTFRAARNYPVDLYFLFDSSLSMETHILSLASLASDIGRSIANISSNYRMAYGIFQDKVILPYTDTTPVRVADPCLAITDRNCSPPFEFKHLLDMTKDVIAFEKVVEELKLTGNIDKPEGSLDAIMQAVTCTEKIGWRKGSRKLLIFASNDRFHIAGDGKLAGILVPNDGECHLDTNGDYTMELLQDYPSIGQLTDIVDKKEVHIIFAVTDDQLPLFNELSKRIPHSTVELLAESGSGNKDIRQIIEKKYREMISEVEMIYTSVEGVDIKIKAKSSICERQDSNICKGIEIGDSVDFDVEVRVMSCPAEGGDKKKTVDIYPGSLSTDKLTVEIITECDCDCTTDKTTWEQNSPLCSDGNGTLICGQCVCNQGRFGQNCECDATDTDTVYSGCLDPKNNSTGTECSGSGTCICGVCYCNEGFSGPYCECNDENCGLFEGKLCGGAKGKCQCGKCVCDPDYIGDTCGCKNSNKSCLSNGKLCSGNGICQCDKCVCDTGYSETHCEKCV</sequence>
<dbReference type="Gene3D" id="2.60.40.1510">
    <property type="entry name" value="ntegrin, alpha v. Chain A, domain 3"/>
    <property type="match status" value="1"/>
</dbReference>
<proteinExistence type="inferred from homology"/>
<evidence type="ECO:0000313" key="19">
    <source>
        <dbReference type="EMBL" id="GFN88638.1"/>
    </source>
</evidence>
<evidence type="ECO:0000256" key="13">
    <source>
        <dbReference type="ARBA" id="ARBA00023136"/>
    </source>
</evidence>
<evidence type="ECO:0000256" key="6">
    <source>
        <dbReference type="ARBA" id="ARBA00022723"/>
    </source>
</evidence>
<dbReference type="InterPro" id="IPR015812">
    <property type="entry name" value="Integrin_bsu"/>
</dbReference>
<evidence type="ECO:0000256" key="5">
    <source>
        <dbReference type="ARBA" id="ARBA00022692"/>
    </source>
</evidence>
<dbReference type="SUPFAM" id="SSF103575">
    <property type="entry name" value="Plexin repeat"/>
    <property type="match status" value="1"/>
</dbReference>
<dbReference type="PRINTS" id="PR01186">
    <property type="entry name" value="INTEGRINB"/>
</dbReference>
<dbReference type="FunFam" id="2.10.25.10:FF:000036">
    <property type="entry name" value="Integrin beta"/>
    <property type="match status" value="1"/>
</dbReference>
<keyword evidence="6" id="KW-0479">Metal-binding</keyword>
<evidence type="ECO:0000256" key="12">
    <source>
        <dbReference type="ARBA" id="ARBA00023037"/>
    </source>
</evidence>
<comment type="subcellular location">
    <subcellularLocation>
        <location evidence="1 16">Cell membrane</location>
        <topology evidence="1 16">Single-pass type I membrane protein</topology>
    </subcellularLocation>
</comment>
<dbReference type="GO" id="GO:0033627">
    <property type="term" value="P:cell adhesion mediated by integrin"/>
    <property type="evidence" value="ECO:0007669"/>
    <property type="project" value="TreeGrafter"/>
</dbReference>
<organism evidence="19 20">
    <name type="scientific">Plakobranchus ocellatus</name>
    <dbReference type="NCBI Taxonomy" id="259542"/>
    <lineage>
        <taxon>Eukaryota</taxon>
        <taxon>Metazoa</taxon>
        <taxon>Spiralia</taxon>
        <taxon>Lophotrochozoa</taxon>
        <taxon>Mollusca</taxon>
        <taxon>Gastropoda</taxon>
        <taxon>Heterobranchia</taxon>
        <taxon>Euthyneura</taxon>
        <taxon>Panpulmonata</taxon>
        <taxon>Sacoglossa</taxon>
        <taxon>Placobranchoidea</taxon>
        <taxon>Plakobranchidae</taxon>
        <taxon>Plakobranchus</taxon>
    </lineage>
</organism>
<evidence type="ECO:0000256" key="10">
    <source>
        <dbReference type="ARBA" id="ARBA00022889"/>
    </source>
</evidence>
<feature type="non-terminal residue" evidence="19">
    <location>
        <position position="617"/>
    </location>
</feature>
<dbReference type="Pfam" id="PF07974">
    <property type="entry name" value="EGF_2"/>
    <property type="match status" value="1"/>
</dbReference>
<keyword evidence="12 16" id="KW-0401">Integrin</keyword>
<gene>
    <name evidence="19" type="ORF">PoB_001514400</name>
</gene>
<feature type="domain" description="Integrin beta subunit VWA" evidence="18">
    <location>
        <begin position="26"/>
        <end position="450"/>
    </location>
</feature>
<dbReference type="InterPro" id="IPR036465">
    <property type="entry name" value="vWFA_dom_sf"/>
</dbReference>
<keyword evidence="3" id="KW-1003">Cell membrane</keyword>
<evidence type="ECO:0000256" key="4">
    <source>
        <dbReference type="ARBA" id="ARBA00022536"/>
    </source>
</evidence>
<keyword evidence="10 16" id="KW-0130">Cell adhesion</keyword>
<keyword evidence="9" id="KW-0106">Calcium</keyword>
<evidence type="ECO:0000313" key="20">
    <source>
        <dbReference type="Proteomes" id="UP000735302"/>
    </source>
</evidence>
<dbReference type="EMBL" id="BLXT01001860">
    <property type="protein sequence ID" value="GFN88638.1"/>
    <property type="molecule type" value="Genomic_DNA"/>
</dbReference>
<dbReference type="Pfam" id="PF00362">
    <property type="entry name" value="Integrin_beta"/>
    <property type="match status" value="1"/>
</dbReference>
<dbReference type="Gene3D" id="3.40.50.410">
    <property type="entry name" value="von Willebrand factor, type A domain"/>
    <property type="match status" value="1"/>
</dbReference>
<dbReference type="AlphaFoldDB" id="A0AAV3Z2M6"/>
<keyword evidence="14" id="KW-1015">Disulfide bond</keyword>
<dbReference type="Pfam" id="PF18372">
    <property type="entry name" value="I-EGF_1"/>
    <property type="match status" value="1"/>
</dbReference>
<reference evidence="19 20" key="1">
    <citation type="journal article" date="2021" name="Elife">
        <title>Chloroplast acquisition without the gene transfer in kleptoplastic sea slugs, Plakobranchus ocellatus.</title>
        <authorList>
            <person name="Maeda T."/>
            <person name="Takahashi S."/>
            <person name="Yoshida T."/>
            <person name="Shimamura S."/>
            <person name="Takaki Y."/>
            <person name="Nagai Y."/>
            <person name="Toyoda A."/>
            <person name="Suzuki Y."/>
            <person name="Arimoto A."/>
            <person name="Ishii H."/>
            <person name="Satoh N."/>
            <person name="Nishiyama T."/>
            <person name="Hasebe M."/>
            <person name="Maruyama T."/>
            <person name="Minagawa J."/>
            <person name="Obokata J."/>
            <person name="Shigenobu S."/>
        </authorList>
    </citation>
    <scope>NUCLEOTIDE SEQUENCE [LARGE SCALE GENOMIC DNA]</scope>
</reference>
<dbReference type="InterPro" id="IPR057243">
    <property type="entry name" value="Integrin_I-EGF_CS"/>
</dbReference>
<dbReference type="InterPro" id="IPR002369">
    <property type="entry name" value="Integrin_bsu_VWA"/>
</dbReference>
<evidence type="ECO:0000256" key="14">
    <source>
        <dbReference type="ARBA" id="ARBA00023157"/>
    </source>
</evidence>
<dbReference type="FunFam" id="2.10.25.10:FF:000075">
    <property type="entry name" value="Integrin beta"/>
    <property type="match status" value="1"/>
</dbReference>
<dbReference type="GO" id="GO:0008305">
    <property type="term" value="C:integrin complex"/>
    <property type="evidence" value="ECO:0007669"/>
    <property type="project" value="TreeGrafter"/>
</dbReference>
<dbReference type="GO" id="GO:0009986">
    <property type="term" value="C:cell surface"/>
    <property type="evidence" value="ECO:0007669"/>
    <property type="project" value="TreeGrafter"/>
</dbReference>
<keyword evidence="13" id="KW-0472">Membrane</keyword>
<evidence type="ECO:0000259" key="18">
    <source>
        <dbReference type="SMART" id="SM00187"/>
    </source>
</evidence>
<evidence type="ECO:0000256" key="15">
    <source>
        <dbReference type="ARBA" id="ARBA00023180"/>
    </source>
</evidence>
<evidence type="ECO:0000256" key="2">
    <source>
        <dbReference type="ARBA" id="ARBA00007449"/>
    </source>
</evidence>
<dbReference type="FunFam" id="3.40.50.410:FF:000002">
    <property type="entry name" value="Integrin beta"/>
    <property type="match status" value="1"/>
</dbReference>
<keyword evidence="8" id="KW-0677">Repeat</keyword>
<keyword evidence="4" id="KW-0245">EGF-like domain</keyword>
<dbReference type="InterPro" id="IPR032695">
    <property type="entry name" value="Integrin_dom_sf"/>
</dbReference>
<evidence type="ECO:0000256" key="16">
    <source>
        <dbReference type="RuleBase" id="RU000633"/>
    </source>
</evidence>
<accession>A0AAV3Z2M6</accession>
<dbReference type="GO" id="GO:0007160">
    <property type="term" value="P:cell-matrix adhesion"/>
    <property type="evidence" value="ECO:0007669"/>
    <property type="project" value="TreeGrafter"/>
</dbReference>
<evidence type="ECO:0000256" key="3">
    <source>
        <dbReference type="ARBA" id="ARBA00022475"/>
    </source>
</evidence>
<comment type="caution">
    <text evidence="19">The sequence shown here is derived from an EMBL/GenBank/DDBJ whole genome shotgun (WGS) entry which is preliminary data.</text>
</comment>
<dbReference type="SMART" id="SM00187">
    <property type="entry name" value="INB"/>
    <property type="match status" value="1"/>
</dbReference>
<dbReference type="GO" id="GO:0005178">
    <property type="term" value="F:integrin binding"/>
    <property type="evidence" value="ECO:0007669"/>
    <property type="project" value="TreeGrafter"/>
</dbReference>
<dbReference type="Pfam" id="PF17205">
    <property type="entry name" value="PSI_integrin"/>
    <property type="match status" value="1"/>
</dbReference>
<dbReference type="GO" id="GO:0046872">
    <property type="term" value="F:metal ion binding"/>
    <property type="evidence" value="ECO:0007669"/>
    <property type="project" value="UniProtKB-KW"/>
</dbReference>
<comment type="similarity">
    <text evidence="2 16">Belongs to the integrin beta chain family.</text>
</comment>
<dbReference type="GO" id="GO:0005925">
    <property type="term" value="C:focal adhesion"/>
    <property type="evidence" value="ECO:0007669"/>
    <property type="project" value="TreeGrafter"/>
</dbReference>
<evidence type="ECO:0000256" key="1">
    <source>
        <dbReference type="ARBA" id="ARBA00004251"/>
    </source>
</evidence>
<dbReference type="PANTHER" id="PTHR10082:SF60">
    <property type="entry name" value="INTEGRIN BETA-PS"/>
    <property type="match status" value="1"/>
</dbReference>
<evidence type="ECO:0000256" key="7">
    <source>
        <dbReference type="ARBA" id="ARBA00022729"/>
    </source>
</evidence>
<dbReference type="InterPro" id="IPR040622">
    <property type="entry name" value="EGF_integrin_1"/>
</dbReference>
<dbReference type="GO" id="GO:0007229">
    <property type="term" value="P:integrin-mediated signaling pathway"/>
    <property type="evidence" value="ECO:0007669"/>
    <property type="project" value="UniProtKB-KW"/>
</dbReference>
<dbReference type="SUPFAM" id="SSF69179">
    <property type="entry name" value="Integrin domains"/>
    <property type="match status" value="1"/>
</dbReference>
<evidence type="ECO:0000256" key="11">
    <source>
        <dbReference type="ARBA" id="ARBA00022989"/>
    </source>
</evidence>
<dbReference type="InterPro" id="IPR033760">
    <property type="entry name" value="Integrin_beta_N"/>
</dbReference>
<feature type="signal peptide" evidence="17">
    <location>
        <begin position="1"/>
        <end position="20"/>
    </location>
</feature>
<feature type="chain" id="PRO_5043495270" description="Integrin beta" evidence="17">
    <location>
        <begin position="21"/>
        <end position="617"/>
    </location>
</feature>
<name>A0AAV3Z2M6_9GAST</name>
<keyword evidence="20" id="KW-1185">Reference proteome</keyword>
<dbReference type="Gene3D" id="2.10.25.10">
    <property type="entry name" value="Laminin"/>
    <property type="match status" value="4"/>
</dbReference>
<dbReference type="SUPFAM" id="SSF53300">
    <property type="entry name" value="vWA-like"/>
    <property type="match status" value="1"/>
</dbReference>
<evidence type="ECO:0000256" key="8">
    <source>
        <dbReference type="ARBA" id="ARBA00022737"/>
    </source>
</evidence>
<keyword evidence="7 17" id="KW-0732">Signal</keyword>
<dbReference type="SUPFAM" id="SSF57196">
    <property type="entry name" value="EGF/Laminin"/>
    <property type="match status" value="1"/>
</dbReference>
<dbReference type="Proteomes" id="UP000735302">
    <property type="component" value="Unassembled WGS sequence"/>
</dbReference>
<dbReference type="GO" id="GO:0016477">
    <property type="term" value="P:cell migration"/>
    <property type="evidence" value="ECO:0007669"/>
    <property type="project" value="TreeGrafter"/>
</dbReference>
<evidence type="ECO:0000256" key="17">
    <source>
        <dbReference type="SAM" id="SignalP"/>
    </source>
</evidence>
<dbReference type="PROSITE" id="PS52047">
    <property type="entry name" value="I_EGF_2"/>
    <property type="match status" value="1"/>
</dbReference>
<keyword evidence="15" id="KW-0325">Glycoprotein</keyword>
<dbReference type="GO" id="GO:0098609">
    <property type="term" value="P:cell-cell adhesion"/>
    <property type="evidence" value="ECO:0007669"/>
    <property type="project" value="TreeGrafter"/>
</dbReference>
<dbReference type="PANTHER" id="PTHR10082">
    <property type="entry name" value="INTEGRIN BETA SUBUNIT"/>
    <property type="match status" value="1"/>
</dbReference>